<dbReference type="RefSeq" id="WP_229642256.1">
    <property type="nucleotide sequence ID" value="NZ_JADWDC010000069.1"/>
</dbReference>
<dbReference type="AlphaFoldDB" id="A0A964FHG8"/>
<keyword evidence="1" id="KW-0547">Nucleotide-binding</keyword>
<dbReference type="Proteomes" id="UP000729733">
    <property type="component" value="Unassembled WGS sequence"/>
</dbReference>
<evidence type="ECO:0000259" key="2">
    <source>
        <dbReference type="PROSITE" id="PS50975"/>
    </source>
</evidence>
<reference evidence="3" key="1">
    <citation type="journal article" date="2021" name="Antonie Van Leeuwenhoek">
        <title>Draft genome and description of Waterburya agarophytonicola gen. nov. sp. nov. (Pleurocapsales, Cyanobacteria): a seaweed symbiont.</title>
        <authorList>
            <person name="Bonthond G."/>
            <person name="Shalygin S."/>
            <person name="Bayer T."/>
            <person name="Weinberger F."/>
        </authorList>
    </citation>
    <scope>NUCLEOTIDE SEQUENCE</scope>
    <source>
        <strain evidence="3">KI4</strain>
    </source>
</reference>
<evidence type="ECO:0000313" key="4">
    <source>
        <dbReference type="Proteomes" id="UP000729733"/>
    </source>
</evidence>
<keyword evidence="1" id="KW-0067">ATP-binding</keyword>
<dbReference type="GO" id="GO:0005524">
    <property type="term" value="F:ATP binding"/>
    <property type="evidence" value="ECO:0007669"/>
    <property type="project" value="UniProtKB-UniRule"/>
</dbReference>
<dbReference type="InterPro" id="IPR011761">
    <property type="entry name" value="ATP-grasp"/>
</dbReference>
<dbReference type="PROSITE" id="PS50975">
    <property type="entry name" value="ATP_GRASP"/>
    <property type="match status" value="1"/>
</dbReference>
<proteinExistence type="predicted"/>
<keyword evidence="4" id="KW-1185">Reference proteome</keyword>
<evidence type="ECO:0000313" key="3">
    <source>
        <dbReference type="EMBL" id="MCC0179156.1"/>
    </source>
</evidence>
<sequence length="367" mass="41786">MTGKSIFNHDIMHCTHDAVVGNYLYSGRVLGMTEPEDLIQLHPDLESQWAAITSHYDNIGLSYSQNPIWDVSFEQLRKYPDYKPSVFIFSDAFDDLRQDEDWFGKGNKDWQDVVEFINSKNNFIRLAEELNVKVPLTLCADNKTHLQEDNREIPFPCYLKPAVSVDGVGIYRCADPQELEDALAKLDRDTPVQVQQEVVAHKFLNLQYEIKDGSVKPLAATEQILDGFAHQGNRYPTAYEPWELVEPMAQWMTQKGMKGIFAFDVATVENQSDCYAIECNPRFNGASYPTGIAQKLKIDRWCSDNFATKYRSLDEIDLGDLKYNPAKKTGVIIYNWGSVLVGKLGVLLAGSIPQQDELRSRLKQQLN</sequence>
<organism evidence="3 4">
    <name type="scientific">Waterburya agarophytonicola KI4</name>
    <dbReference type="NCBI Taxonomy" id="2874699"/>
    <lineage>
        <taxon>Bacteria</taxon>
        <taxon>Bacillati</taxon>
        <taxon>Cyanobacteriota</taxon>
        <taxon>Cyanophyceae</taxon>
        <taxon>Pleurocapsales</taxon>
        <taxon>Hyellaceae</taxon>
        <taxon>Waterburya</taxon>
        <taxon>Waterburya agarophytonicola</taxon>
    </lineage>
</organism>
<dbReference type="InterPro" id="IPR003806">
    <property type="entry name" value="ATP-grasp_PylC-type"/>
</dbReference>
<accession>A0A964FHG8</accession>
<protein>
    <submittedName>
        <fullName evidence="3">ATP-grasp domain-containing protein</fullName>
    </submittedName>
</protein>
<dbReference type="Gene3D" id="3.30.470.20">
    <property type="entry name" value="ATP-grasp fold, B domain"/>
    <property type="match status" value="1"/>
</dbReference>
<name>A0A964FHG8_9CYAN</name>
<evidence type="ECO:0000256" key="1">
    <source>
        <dbReference type="PROSITE-ProRule" id="PRU00409"/>
    </source>
</evidence>
<dbReference type="InterPro" id="IPR013815">
    <property type="entry name" value="ATP_grasp_subdomain_1"/>
</dbReference>
<dbReference type="Pfam" id="PF02655">
    <property type="entry name" value="ATP-grasp_3"/>
    <property type="match status" value="1"/>
</dbReference>
<dbReference type="SUPFAM" id="SSF56059">
    <property type="entry name" value="Glutathione synthetase ATP-binding domain-like"/>
    <property type="match status" value="1"/>
</dbReference>
<dbReference type="Gene3D" id="3.30.1490.20">
    <property type="entry name" value="ATP-grasp fold, A domain"/>
    <property type="match status" value="1"/>
</dbReference>
<gene>
    <name evidence="3" type="ORF">I4641_19505</name>
</gene>
<dbReference type="GO" id="GO:0046872">
    <property type="term" value="F:metal ion binding"/>
    <property type="evidence" value="ECO:0007669"/>
    <property type="project" value="InterPro"/>
</dbReference>
<feature type="domain" description="ATP-grasp" evidence="2">
    <location>
        <begin position="124"/>
        <end position="307"/>
    </location>
</feature>
<comment type="caution">
    <text evidence="3">The sequence shown here is derived from an EMBL/GenBank/DDBJ whole genome shotgun (WGS) entry which is preliminary data.</text>
</comment>
<dbReference type="EMBL" id="JADWDC010000069">
    <property type="protein sequence ID" value="MCC0179156.1"/>
    <property type="molecule type" value="Genomic_DNA"/>
</dbReference>